<organism evidence="1 2">
    <name type="scientific">Clostridium kluyveri (strain ATCC 8527 / DSM 555 / NBRC 12016 / NCIMB 10680 / K1)</name>
    <dbReference type="NCBI Taxonomy" id="431943"/>
    <lineage>
        <taxon>Bacteria</taxon>
        <taxon>Bacillati</taxon>
        <taxon>Bacillota</taxon>
        <taxon>Clostridia</taxon>
        <taxon>Eubacteriales</taxon>
        <taxon>Clostridiaceae</taxon>
        <taxon>Clostridium</taxon>
    </lineage>
</organism>
<name>A5N2G0_CLOK5</name>
<dbReference type="STRING" id="431943.CKL_3303"/>
<dbReference type="AlphaFoldDB" id="A5N2G0"/>
<evidence type="ECO:0000313" key="1">
    <source>
        <dbReference type="EMBL" id="EDK35306.1"/>
    </source>
</evidence>
<gene>
    <name evidence="1" type="ordered locus">CKL_3303</name>
</gene>
<evidence type="ECO:0000313" key="2">
    <source>
        <dbReference type="Proteomes" id="UP000002411"/>
    </source>
</evidence>
<dbReference type="RefSeq" id="WP_012103638.1">
    <property type="nucleotide sequence ID" value="NC_009706.1"/>
</dbReference>
<accession>A5N2G0</accession>
<dbReference type="HOGENOM" id="CLU_3134115_0_0_9"/>
<sequence length="49" mass="5920">MRDKEFVKLQRGNKRLRELLREGIQLAEICVEKVKCQEDVYKQLEIKKS</sequence>
<reference evidence="1 2" key="1">
    <citation type="journal article" date="2008" name="Proc. Natl. Acad. Sci. U.S.A.">
        <title>The genome of Clostridium kluyveri, a strict anaerobe with unique metabolic features.</title>
        <authorList>
            <person name="Seedorf H."/>
            <person name="Fricke W.F."/>
            <person name="Veith B."/>
            <person name="Brueggemann H."/>
            <person name="Liesegang H."/>
            <person name="Strittmatter A."/>
            <person name="Miethke M."/>
            <person name="Buckel W."/>
            <person name="Hinderberger J."/>
            <person name="Li F."/>
            <person name="Hagemeier C."/>
            <person name="Thauer R.K."/>
            <person name="Gottschalk G."/>
        </authorList>
    </citation>
    <scope>NUCLEOTIDE SEQUENCE [LARGE SCALE GENOMIC DNA]</scope>
    <source>
        <strain evidence="2">ATCC 8527 / DSM 555 / NCIMB 10680</strain>
    </source>
</reference>
<dbReference type="KEGG" id="ckl:CKL_3303"/>
<protein>
    <submittedName>
        <fullName evidence="1">Uncharacterized protein</fullName>
    </submittedName>
</protein>
<dbReference type="EMBL" id="CP000673">
    <property type="protein sequence ID" value="EDK35306.1"/>
    <property type="molecule type" value="Genomic_DNA"/>
</dbReference>
<proteinExistence type="predicted"/>
<keyword evidence="2" id="KW-1185">Reference proteome</keyword>
<dbReference type="Proteomes" id="UP000002411">
    <property type="component" value="Chromosome"/>
</dbReference>